<keyword evidence="2" id="KW-1185">Reference proteome</keyword>
<dbReference type="OrthoDB" id="1423413at2"/>
<gene>
    <name evidence="1" type="ORF">IX84_06685</name>
</gene>
<dbReference type="STRING" id="1524460.IX84_06685"/>
<evidence type="ECO:0000313" key="1">
    <source>
        <dbReference type="EMBL" id="KGE88814.1"/>
    </source>
</evidence>
<reference evidence="1 2" key="1">
    <citation type="journal article" date="2014" name="Int. J. Syst. Evol. Microbiol.">
        <title>Phaeodactylibacter xiamenensis gen. nov., sp. nov., a member of the family Saprospiraceae isolated from the marine alga Phaeodactylum tricornutum.</title>
        <authorList>
            <person name="Chen Z.Jr."/>
            <person name="Lei X."/>
            <person name="Lai Q."/>
            <person name="Li Y."/>
            <person name="Zhang B."/>
            <person name="Zhang J."/>
            <person name="Zhang H."/>
            <person name="Yang L."/>
            <person name="Zheng W."/>
            <person name="Tian Y."/>
            <person name="Yu Z."/>
            <person name="Xu H.Jr."/>
            <person name="Zheng T."/>
        </authorList>
    </citation>
    <scope>NUCLEOTIDE SEQUENCE [LARGE SCALE GENOMIC DNA]</scope>
    <source>
        <strain evidence="1 2">KD52</strain>
    </source>
</reference>
<name>A0A098S8G6_9BACT</name>
<proteinExistence type="predicted"/>
<dbReference type="InterPro" id="IPR035901">
    <property type="entry name" value="GIY-YIG_endonuc_sf"/>
</dbReference>
<dbReference type="AlphaFoldDB" id="A0A098S8G6"/>
<accession>A0A098S8G6</accession>
<organism evidence="1 2">
    <name type="scientific">Phaeodactylibacter xiamenensis</name>
    <dbReference type="NCBI Taxonomy" id="1524460"/>
    <lineage>
        <taxon>Bacteria</taxon>
        <taxon>Pseudomonadati</taxon>
        <taxon>Bacteroidota</taxon>
        <taxon>Saprospiria</taxon>
        <taxon>Saprospirales</taxon>
        <taxon>Haliscomenobacteraceae</taxon>
        <taxon>Phaeodactylibacter</taxon>
    </lineage>
</organism>
<dbReference type="Gene3D" id="3.40.1440.10">
    <property type="entry name" value="GIY-YIG endonuclease"/>
    <property type="match status" value="1"/>
</dbReference>
<evidence type="ECO:0000313" key="2">
    <source>
        <dbReference type="Proteomes" id="UP000029736"/>
    </source>
</evidence>
<sequence length="176" mass="20683">MLNSAFELAEHRKLREVTYSVSNKLWEKFALANTELDISFKNWTSIKYLNDEANDFNQDVASIPNDKGGLYLFYAKCPIIPGITEFPFYIGRAQLTPNQNLRKRIKEYFLQYRREEDRPKITRMLRYWGEDLFVAYLIVDSNQDIITSESLLINSLLLPMNDQIPDKEIRDGVKAF</sequence>
<evidence type="ECO:0008006" key="3">
    <source>
        <dbReference type="Google" id="ProtNLM"/>
    </source>
</evidence>
<dbReference type="Proteomes" id="UP000029736">
    <property type="component" value="Unassembled WGS sequence"/>
</dbReference>
<dbReference type="EMBL" id="JPOS01000016">
    <property type="protein sequence ID" value="KGE88814.1"/>
    <property type="molecule type" value="Genomic_DNA"/>
</dbReference>
<protein>
    <recommendedName>
        <fullName evidence="3">GIY-YIG domain-containing protein</fullName>
    </recommendedName>
</protein>
<comment type="caution">
    <text evidence="1">The sequence shown here is derived from an EMBL/GenBank/DDBJ whole genome shotgun (WGS) entry which is preliminary data.</text>
</comment>
<dbReference type="RefSeq" id="WP_044217702.1">
    <property type="nucleotide sequence ID" value="NZ_JBKAGJ010000001.1"/>
</dbReference>